<comment type="similarity">
    <text evidence="1">Belongs to the bacterial solute-binding protein 1 family.</text>
</comment>
<evidence type="ECO:0000256" key="1">
    <source>
        <dbReference type="ARBA" id="ARBA00008520"/>
    </source>
</evidence>
<dbReference type="PANTHER" id="PTHR30061">
    <property type="entry name" value="MALTOSE-BINDING PERIPLASMIC PROTEIN"/>
    <property type="match status" value="1"/>
</dbReference>
<name>A0ABU0JT28_HATLI</name>
<feature type="signal peptide" evidence="4">
    <location>
        <begin position="1"/>
        <end position="20"/>
    </location>
</feature>
<keyword evidence="6" id="KW-1185">Reference proteome</keyword>
<dbReference type="RefSeq" id="WP_307356086.1">
    <property type="nucleotide sequence ID" value="NZ_BAAACJ010000055.1"/>
</dbReference>
<dbReference type="CDD" id="cd13585">
    <property type="entry name" value="PBP2_TMBP_like"/>
    <property type="match status" value="1"/>
</dbReference>
<keyword evidence="2" id="KW-0813">Transport</keyword>
<dbReference type="PANTHER" id="PTHR30061:SF50">
    <property type="entry name" value="MALTOSE_MALTODEXTRIN-BINDING PERIPLASMIC PROTEIN"/>
    <property type="match status" value="1"/>
</dbReference>
<comment type="caution">
    <text evidence="5">The sequence shown here is derived from an EMBL/GenBank/DDBJ whole genome shotgun (WGS) entry which is preliminary data.</text>
</comment>
<evidence type="ECO:0000313" key="6">
    <source>
        <dbReference type="Proteomes" id="UP001224418"/>
    </source>
</evidence>
<feature type="chain" id="PRO_5045802872" evidence="4">
    <location>
        <begin position="21"/>
        <end position="430"/>
    </location>
</feature>
<proteinExistence type="inferred from homology"/>
<dbReference type="SUPFAM" id="SSF53850">
    <property type="entry name" value="Periplasmic binding protein-like II"/>
    <property type="match status" value="1"/>
</dbReference>
<protein>
    <submittedName>
        <fullName evidence="5">ABC-type glycerol-3-phosphate transport system substrate-binding protein</fullName>
    </submittedName>
</protein>
<dbReference type="EMBL" id="JAUSWN010000016">
    <property type="protein sequence ID" value="MDQ0480209.1"/>
    <property type="molecule type" value="Genomic_DNA"/>
</dbReference>
<dbReference type="PROSITE" id="PS51257">
    <property type="entry name" value="PROKAR_LIPOPROTEIN"/>
    <property type="match status" value="1"/>
</dbReference>
<sequence length="430" mass="48527">MKKIKKIVATALIGAITAMSLIGCGNSKEAKKPSTNQGGKEKLTVWLPPIGDNDAPLWKSIFEKFEKENNVEVKLEIIPWENYPEKYATAISAGKGPDVGYMYAEMFPQFIQMGAVENLKDYYTKEDYENYTYLDAAKMMGGVYGLPIEAANPALLYYNKDILKSIGEEPPKTWDDFERICKKATKDTNGDGKVDQWGFAQGWGAKFFGDLNWNWYGFLWQAGGELYNKDLKTVKFNDASGQRAAEFLYKLNVKDKVVPEDSLSKTNKEMFETVFAKGKAAFAIHLSSTSTNMLDKEYKNLNYGFITSLKDKTKGTFASVDQLTLMSAAKNKDLAFKLMKYMLSVESMTKFHKVNPRAPMTKNEPYQGDPKFEKLVKEDKGVYRPLIVAPHGVEVYEYLWKQLQSMVAGQKSPKEALDDAAKYANDLLAQ</sequence>
<gene>
    <name evidence="5" type="ORF">QOZ93_001957</name>
</gene>
<organism evidence="5 6">
    <name type="scientific">Hathewaya limosa</name>
    <name type="common">Clostridium limosum</name>
    <dbReference type="NCBI Taxonomy" id="1536"/>
    <lineage>
        <taxon>Bacteria</taxon>
        <taxon>Bacillati</taxon>
        <taxon>Bacillota</taxon>
        <taxon>Clostridia</taxon>
        <taxon>Eubacteriales</taxon>
        <taxon>Clostridiaceae</taxon>
        <taxon>Hathewaya</taxon>
    </lineage>
</organism>
<keyword evidence="3 4" id="KW-0732">Signal</keyword>
<dbReference type="Pfam" id="PF01547">
    <property type="entry name" value="SBP_bac_1"/>
    <property type="match status" value="1"/>
</dbReference>
<reference evidence="5 6" key="1">
    <citation type="submission" date="2023-07" db="EMBL/GenBank/DDBJ databases">
        <title>Genomic Encyclopedia of Type Strains, Phase IV (KMG-IV): sequencing the most valuable type-strain genomes for metagenomic binning, comparative biology and taxonomic classification.</title>
        <authorList>
            <person name="Goeker M."/>
        </authorList>
    </citation>
    <scope>NUCLEOTIDE SEQUENCE [LARGE SCALE GENOMIC DNA]</scope>
    <source>
        <strain evidence="5 6">DSM 1400</strain>
    </source>
</reference>
<dbReference type="InterPro" id="IPR006059">
    <property type="entry name" value="SBP"/>
</dbReference>
<evidence type="ECO:0000313" key="5">
    <source>
        <dbReference type="EMBL" id="MDQ0480209.1"/>
    </source>
</evidence>
<evidence type="ECO:0000256" key="4">
    <source>
        <dbReference type="SAM" id="SignalP"/>
    </source>
</evidence>
<evidence type="ECO:0000256" key="3">
    <source>
        <dbReference type="ARBA" id="ARBA00022729"/>
    </source>
</evidence>
<dbReference type="Gene3D" id="3.40.190.10">
    <property type="entry name" value="Periplasmic binding protein-like II"/>
    <property type="match status" value="1"/>
</dbReference>
<dbReference type="Proteomes" id="UP001224418">
    <property type="component" value="Unassembled WGS sequence"/>
</dbReference>
<evidence type="ECO:0000256" key="2">
    <source>
        <dbReference type="ARBA" id="ARBA00022448"/>
    </source>
</evidence>
<accession>A0ABU0JT28</accession>